<feature type="region of interest" description="Disordered" evidence="1">
    <location>
        <begin position="1"/>
        <end position="25"/>
    </location>
</feature>
<evidence type="ECO:0000313" key="2">
    <source>
        <dbReference type="EMBL" id="KAJ7224688.1"/>
    </source>
</evidence>
<dbReference type="AlphaFoldDB" id="A0AAD6YNY0"/>
<comment type="caution">
    <text evidence="2">The sequence shown here is derived from an EMBL/GenBank/DDBJ whole genome shotgun (WGS) entry which is preliminary data.</text>
</comment>
<feature type="compositionally biased region" description="Pro residues" evidence="1">
    <location>
        <begin position="287"/>
        <end position="297"/>
    </location>
</feature>
<keyword evidence="3" id="KW-1185">Reference proteome</keyword>
<protein>
    <submittedName>
        <fullName evidence="2">Uncharacterized protein</fullName>
    </submittedName>
</protein>
<dbReference type="EMBL" id="JARJCW010000005">
    <property type="protein sequence ID" value="KAJ7224688.1"/>
    <property type="molecule type" value="Genomic_DNA"/>
</dbReference>
<name>A0AAD6YNY0_9AGAR</name>
<sequence>MPYLPLRTPVFRTPEPKTEPAPKSQILGDSSELPLSEAAQYISNLRIYKVWFDYNLGTRLTSNWLNSQHLCTYLQSTLLKAVVSANSRRAWDLFFACLLDMKNLDSVALLIVAQNMRIRLLEVSTPSDPSSNPMLLVAALQNDDVAIGELLVQTLTSTVQKNKVSSLVTQGANMMAPVIEATSWHSGGTRSSLAPASLRPCSAQAASFPICCNRSISTFPMRKFGQSPEEAVLMPIEVIPTYPIRRYYALQHGRGCVPCLGSGTGIPEVTNVANLTCVPYYMASDPHGPPADTPRPVPGTRKTRTQSHGCGSRRELAGHPCPMSPATDLRRNFGLSNKK</sequence>
<evidence type="ECO:0000256" key="1">
    <source>
        <dbReference type="SAM" id="MobiDB-lite"/>
    </source>
</evidence>
<reference evidence="2" key="1">
    <citation type="submission" date="2023-03" db="EMBL/GenBank/DDBJ databases">
        <title>Massive genome expansion in bonnet fungi (Mycena s.s.) driven by repeated elements and novel gene families across ecological guilds.</title>
        <authorList>
            <consortium name="Lawrence Berkeley National Laboratory"/>
            <person name="Harder C.B."/>
            <person name="Miyauchi S."/>
            <person name="Viragh M."/>
            <person name="Kuo A."/>
            <person name="Thoen E."/>
            <person name="Andreopoulos B."/>
            <person name="Lu D."/>
            <person name="Skrede I."/>
            <person name="Drula E."/>
            <person name="Henrissat B."/>
            <person name="Morin E."/>
            <person name="Kohler A."/>
            <person name="Barry K."/>
            <person name="LaButti K."/>
            <person name="Morin E."/>
            <person name="Salamov A."/>
            <person name="Lipzen A."/>
            <person name="Mereny Z."/>
            <person name="Hegedus B."/>
            <person name="Baldrian P."/>
            <person name="Stursova M."/>
            <person name="Weitz H."/>
            <person name="Taylor A."/>
            <person name="Grigoriev I.V."/>
            <person name="Nagy L.G."/>
            <person name="Martin F."/>
            <person name="Kauserud H."/>
        </authorList>
    </citation>
    <scope>NUCLEOTIDE SEQUENCE</scope>
    <source>
        <strain evidence="2">9144</strain>
    </source>
</reference>
<dbReference type="Proteomes" id="UP001219525">
    <property type="component" value="Unassembled WGS sequence"/>
</dbReference>
<evidence type="ECO:0000313" key="3">
    <source>
        <dbReference type="Proteomes" id="UP001219525"/>
    </source>
</evidence>
<gene>
    <name evidence="2" type="ORF">GGX14DRAFT_387359</name>
</gene>
<feature type="region of interest" description="Disordered" evidence="1">
    <location>
        <begin position="286"/>
        <end position="339"/>
    </location>
</feature>
<organism evidence="2 3">
    <name type="scientific">Mycena pura</name>
    <dbReference type="NCBI Taxonomy" id="153505"/>
    <lineage>
        <taxon>Eukaryota</taxon>
        <taxon>Fungi</taxon>
        <taxon>Dikarya</taxon>
        <taxon>Basidiomycota</taxon>
        <taxon>Agaricomycotina</taxon>
        <taxon>Agaricomycetes</taxon>
        <taxon>Agaricomycetidae</taxon>
        <taxon>Agaricales</taxon>
        <taxon>Marasmiineae</taxon>
        <taxon>Mycenaceae</taxon>
        <taxon>Mycena</taxon>
    </lineage>
</organism>
<accession>A0AAD6YNY0</accession>
<proteinExistence type="predicted"/>